<feature type="domain" description="C2" evidence="3">
    <location>
        <begin position="180"/>
        <end position="292"/>
    </location>
</feature>
<evidence type="ECO:0000313" key="5">
    <source>
        <dbReference type="Proteomes" id="UP000616769"/>
    </source>
</evidence>
<dbReference type="InterPro" id="IPR000008">
    <property type="entry name" value="C2_dom"/>
</dbReference>
<dbReference type="CDD" id="cd08377">
    <property type="entry name" value="C2C_MCTP_PRT"/>
    <property type="match status" value="1"/>
</dbReference>
<keyword evidence="4" id="KW-0812">Transmembrane</keyword>
<feature type="domain" description="C2" evidence="3">
    <location>
        <begin position="2"/>
        <end position="114"/>
    </location>
</feature>
<dbReference type="GO" id="GO:0030672">
    <property type="term" value="C:synaptic vesicle membrane"/>
    <property type="evidence" value="ECO:0007669"/>
    <property type="project" value="TreeGrafter"/>
</dbReference>
<keyword evidence="2" id="KW-0106">Calcium</keyword>
<dbReference type="OrthoDB" id="5973539at2759"/>
<dbReference type="SUPFAM" id="SSF49562">
    <property type="entry name" value="C2 domain (Calcium/lipid-binding domain, CaLB)"/>
    <property type="match status" value="3"/>
</dbReference>
<dbReference type="PANTHER" id="PTHR45911:SF4">
    <property type="entry name" value="MULTIPLE C2 AND TRANSMEMBRANE DOMAIN-CONTAINING PROTEIN"/>
    <property type="match status" value="1"/>
</dbReference>
<dbReference type="Proteomes" id="UP000616769">
    <property type="component" value="Unassembled WGS sequence"/>
</dbReference>
<evidence type="ECO:0000259" key="3">
    <source>
        <dbReference type="PROSITE" id="PS50004"/>
    </source>
</evidence>
<feature type="domain" description="C2" evidence="3">
    <location>
        <begin position="330"/>
        <end position="449"/>
    </location>
</feature>
<dbReference type="InterPro" id="IPR010482">
    <property type="entry name" value="TECPR1-like_DysF"/>
</dbReference>
<dbReference type="Pfam" id="PF06398">
    <property type="entry name" value="Pex24p"/>
    <property type="match status" value="1"/>
</dbReference>
<proteinExistence type="predicted"/>
<dbReference type="FunFam" id="2.60.40.150:FF:000167">
    <property type="entry name" value="Multiple C2 domains, transmembrane 2a"/>
    <property type="match status" value="1"/>
</dbReference>
<evidence type="ECO:0000256" key="1">
    <source>
        <dbReference type="ARBA" id="ARBA00022723"/>
    </source>
</evidence>
<dbReference type="EMBL" id="JXLN01015826">
    <property type="protein sequence ID" value="KPM10827.1"/>
    <property type="molecule type" value="Genomic_DNA"/>
</dbReference>
<dbReference type="AlphaFoldDB" id="A0A132AIS3"/>
<dbReference type="PRINTS" id="PR00360">
    <property type="entry name" value="C2DOMAIN"/>
</dbReference>
<evidence type="ECO:0000256" key="2">
    <source>
        <dbReference type="ARBA" id="ARBA00022837"/>
    </source>
</evidence>
<dbReference type="GO" id="GO:0046928">
    <property type="term" value="P:regulation of neurotransmitter secretion"/>
    <property type="evidence" value="ECO:0007669"/>
    <property type="project" value="TreeGrafter"/>
</dbReference>
<keyword evidence="4" id="KW-0472">Membrane</keyword>
<organism evidence="4 5">
    <name type="scientific">Sarcoptes scabiei</name>
    <name type="common">Itch mite</name>
    <name type="synonym">Acarus scabiei</name>
    <dbReference type="NCBI Taxonomy" id="52283"/>
    <lineage>
        <taxon>Eukaryota</taxon>
        <taxon>Metazoa</taxon>
        <taxon>Ecdysozoa</taxon>
        <taxon>Arthropoda</taxon>
        <taxon>Chelicerata</taxon>
        <taxon>Arachnida</taxon>
        <taxon>Acari</taxon>
        <taxon>Acariformes</taxon>
        <taxon>Sarcoptiformes</taxon>
        <taxon>Astigmata</taxon>
        <taxon>Psoroptidia</taxon>
        <taxon>Sarcoptoidea</taxon>
        <taxon>Sarcoptidae</taxon>
        <taxon>Sarcoptinae</taxon>
        <taxon>Sarcoptes</taxon>
    </lineage>
</organism>
<reference evidence="4 5" key="1">
    <citation type="journal article" date="2015" name="Parasit. Vectors">
        <title>Draft genome of the scabies mite.</title>
        <authorList>
            <person name="Rider S.D.Jr."/>
            <person name="Morgan M.S."/>
            <person name="Arlian L.G."/>
        </authorList>
    </citation>
    <scope>NUCLEOTIDE SEQUENCE [LARGE SCALE GENOMIC DNA]</scope>
    <source>
        <strain evidence="4">Arlian Lab</strain>
    </source>
</reference>
<dbReference type="Pfam" id="PF00168">
    <property type="entry name" value="C2"/>
    <property type="match status" value="3"/>
</dbReference>
<dbReference type="SMART" id="SM00239">
    <property type="entry name" value="C2"/>
    <property type="match status" value="3"/>
</dbReference>
<gene>
    <name evidence="4" type="ORF">QR98_0093900</name>
</gene>
<dbReference type="PROSITE" id="PS50004">
    <property type="entry name" value="C2"/>
    <property type="match status" value="3"/>
</dbReference>
<dbReference type="GO" id="GO:0005509">
    <property type="term" value="F:calcium ion binding"/>
    <property type="evidence" value="ECO:0007669"/>
    <property type="project" value="TreeGrafter"/>
</dbReference>
<dbReference type="VEuPathDB" id="VectorBase:SSCA007429"/>
<evidence type="ECO:0000313" key="4">
    <source>
        <dbReference type="EMBL" id="KPM10827.1"/>
    </source>
</evidence>
<sequence>MRRERINRLLQYPFYQIDIHLKYAENLIAKDSSGTSDPYVKFKIGNQIVYRSRTVFKSLNPIWDEHFVRAIENICEPIIVKVYDYDYIFMDDFLGSSSIDLTLFDPNISTDLELKLDDGHHRKQSFKQSTMKKRSMSKKTLRLMKRSKENLGKIFLKIRLHPRTQEEREEYYGRGKWTTITGIDGVGTKRIRSQPYESIISIVLIKGDRINLDEDYFVRIKLGNEKFKSRFVSKTVRSPYWAEHCDLHLYSNQTKTLELTLNTVRQNPNQFVDKVCFDLSRLKTDRTHRFAPRFNCKNGADNRQVTAPLIESSDSIISSIPNNNDDTNYGSIELLITITDFFDENFYNIGILIVKVQKAENLISADLNGKSDPFCVIELVNERVRTNTEYKTLAPEWNKTFRFNIKDIHDVLELTVYDEDKDRCEFLGKIAIPLWKIRNGSKRWYVLKDKKLRHRSRGHIFLEFWISYNLIKASMLTFTPRQTKYIRNEIKFKRSLLIKNSMRLKNIGMEMLELFQFIHSCILWESPSRSLIAFLVFLISVYYFELYMIPMILLLLIVKNYLTIRLRKYFKKLDKISNQNNRNDSGVNNANDTNVIACGSGGGGGDLDDHDDDDDDDDFIDENSIPTKDFDLDKNQEKKTFKEKLHTAQEMSTFVMNLIGHIASYFERVKNASNFTVPYLSWLAVISMIVMTIVFYFVPLRYLILLWGINKFTKKFRSPDAIDNNELIDFLSRIPDMEEKTQDYLTT</sequence>
<dbReference type="Gene3D" id="2.60.40.150">
    <property type="entry name" value="C2 domain"/>
    <property type="match status" value="3"/>
</dbReference>
<dbReference type="InterPro" id="IPR035892">
    <property type="entry name" value="C2_domain_sf"/>
</dbReference>
<comment type="caution">
    <text evidence="4">The sequence shown here is derived from an EMBL/GenBank/DDBJ whole genome shotgun (WGS) entry which is preliminary data.</text>
</comment>
<keyword evidence="1" id="KW-0479">Metal-binding</keyword>
<accession>A0A132AIS3</accession>
<protein>
    <submittedName>
        <fullName evidence="4">Multiple C2 and transmembrane domain-containing protein 1-like protein</fullName>
    </submittedName>
</protein>
<dbReference type="PANTHER" id="PTHR45911">
    <property type="entry name" value="C2 DOMAIN-CONTAINING PROTEIN"/>
    <property type="match status" value="1"/>
</dbReference>
<name>A0A132AIS3_SARSC</name>